<feature type="region of interest" description="Disordered" evidence="1">
    <location>
        <begin position="45"/>
        <end position="64"/>
    </location>
</feature>
<accession>A0A482IIF3</accession>
<evidence type="ECO:0000313" key="2">
    <source>
        <dbReference type="EMBL" id="QBP09115.1"/>
    </source>
</evidence>
<name>A0A482IIF3_9BURK</name>
<sequence length="64" mass="6883">MSRRSGCATPVHKRGTAYLLHVATGWLGWGKPEDVSKAGAAKWAMQTPADHAAGQRHERGLDSN</sequence>
<evidence type="ECO:0000313" key="3">
    <source>
        <dbReference type="Proteomes" id="UP000253772"/>
    </source>
</evidence>
<proteinExistence type="predicted"/>
<evidence type="ECO:0000256" key="1">
    <source>
        <dbReference type="SAM" id="MobiDB-lite"/>
    </source>
</evidence>
<gene>
    <name evidence="2" type="ORF">DDF84_004745</name>
</gene>
<dbReference type="EMBL" id="CP037900">
    <property type="protein sequence ID" value="QBP09115.1"/>
    <property type="molecule type" value="Genomic_DNA"/>
</dbReference>
<organism evidence="2 3">
    <name type="scientific">Cupriavidus metallidurans</name>
    <dbReference type="NCBI Taxonomy" id="119219"/>
    <lineage>
        <taxon>Bacteria</taxon>
        <taxon>Pseudomonadati</taxon>
        <taxon>Pseudomonadota</taxon>
        <taxon>Betaproteobacteria</taxon>
        <taxon>Burkholderiales</taxon>
        <taxon>Burkholderiaceae</taxon>
        <taxon>Cupriavidus</taxon>
    </lineage>
</organism>
<reference evidence="2 3" key="1">
    <citation type="submission" date="2019-03" db="EMBL/GenBank/DDBJ databases">
        <title>Comparative insights into the high quality Complete genome sequence of highly metal resistant Cupriavidus metallidurans strain BS1 isolated from a gold-copper mine.</title>
        <authorList>
            <person name="Mazhar H.S."/>
            <person name="Rensing C."/>
        </authorList>
    </citation>
    <scope>NUCLEOTIDE SEQUENCE [LARGE SCALE GENOMIC DNA]</scope>
    <source>
        <strain evidence="2 3">BS1</strain>
    </source>
</reference>
<dbReference type="Proteomes" id="UP000253772">
    <property type="component" value="Chromosome c1"/>
</dbReference>
<protein>
    <submittedName>
        <fullName evidence="2">Uncharacterized protein</fullName>
    </submittedName>
</protein>
<dbReference type="AlphaFoldDB" id="A0A482IIF3"/>
<feature type="compositionally biased region" description="Basic and acidic residues" evidence="1">
    <location>
        <begin position="53"/>
        <end position="64"/>
    </location>
</feature>
<dbReference type="RefSeq" id="WP_133258038.1">
    <property type="nucleotide sequence ID" value="NZ_JBNNIJ010000004.1"/>
</dbReference>